<feature type="domain" description="HD" evidence="2">
    <location>
        <begin position="161"/>
        <end position="281"/>
    </location>
</feature>
<dbReference type="SUPFAM" id="SSF109604">
    <property type="entry name" value="HD-domain/PDEase-like"/>
    <property type="match status" value="1"/>
</dbReference>
<dbReference type="InterPro" id="IPR006674">
    <property type="entry name" value="HD_domain"/>
</dbReference>
<dbReference type="PROSITE" id="PS51831">
    <property type="entry name" value="HD"/>
    <property type="match status" value="1"/>
</dbReference>
<evidence type="ECO:0000256" key="1">
    <source>
        <dbReference type="ARBA" id="ARBA00022801"/>
    </source>
</evidence>
<proteinExistence type="predicted"/>
<dbReference type="GO" id="GO:0031125">
    <property type="term" value="P:rRNA 3'-end processing"/>
    <property type="evidence" value="ECO:0007669"/>
    <property type="project" value="TreeGrafter"/>
</dbReference>
<dbReference type="PANTHER" id="PTHR37294:SF1">
    <property type="entry name" value="3'-5' EXORIBONUCLEASE YHAM"/>
    <property type="match status" value="1"/>
</dbReference>
<dbReference type="SMART" id="SM00471">
    <property type="entry name" value="HDc"/>
    <property type="match status" value="1"/>
</dbReference>
<dbReference type="InterPro" id="IPR050798">
    <property type="entry name" value="YhaM_exoribonuc/phosphodiest"/>
</dbReference>
<evidence type="ECO:0000313" key="4">
    <source>
        <dbReference type="Proteomes" id="UP000187651"/>
    </source>
</evidence>
<dbReference type="CDD" id="cd00077">
    <property type="entry name" value="HDc"/>
    <property type="match status" value="1"/>
</dbReference>
<dbReference type="Pfam" id="PF01336">
    <property type="entry name" value="tRNA_anti-codon"/>
    <property type="match status" value="1"/>
</dbReference>
<dbReference type="GO" id="GO:0016787">
    <property type="term" value="F:hydrolase activity"/>
    <property type="evidence" value="ECO:0007669"/>
    <property type="project" value="UniProtKB-KW"/>
</dbReference>
<keyword evidence="1" id="KW-0378">Hydrolase</keyword>
<protein>
    <submittedName>
        <fullName evidence="3">3'-5' exoribonuclease</fullName>
    </submittedName>
</protein>
<dbReference type="Proteomes" id="UP000187651">
    <property type="component" value="Unassembled WGS sequence"/>
</dbReference>
<dbReference type="SUPFAM" id="SSF50249">
    <property type="entry name" value="Nucleic acid-binding proteins"/>
    <property type="match status" value="1"/>
</dbReference>
<dbReference type="EMBL" id="FNHZ01000004">
    <property type="protein sequence ID" value="SDM98847.1"/>
    <property type="molecule type" value="Genomic_DNA"/>
</dbReference>
<dbReference type="OrthoDB" id="9778453at2"/>
<dbReference type="CDD" id="cd04492">
    <property type="entry name" value="YhaM_OBF_like"/>
    <property type="match status" value="1"/>
</dbReference>
<name>A0A1G9XPZ5_9FIRM</name>
<dbReference type="InterPro" id="IPR004365">
    <property type="entry name" value="NA-bd_OB_tRNA"/>
</dbReference>
<evidence type="ECO:0000259" key="2">
    <source>
        <dbReference type="PROSITE" id="PS51831"/>
    </source>
</evidence>
<dbReference type="Gene3D" id="1.10.3210.10">
    <property type="entry name" value="Hypothetical protein af1432"/>
    <property type="match status" value="1"/>
</dbReference>
<organism evidence="3 4">
    <name type="scientific">Lachnospira pectinoschiza</name>
    <dbReference type="NCBI Taxonomy" id="28052"/>
    <lineage>
        <taxon>Bacteria</taxon>
        <taxon>Bacillati</taxon>
        <taxon>Bacillota</taxon>
        <taxon>Clostridia</taxon>
        <taxon>Lachnospirales</taxon>
        <taxon>Lachnospiraceae</taxon>
        <taxon>Lachnospira</taxon>
    </lineage>
</organism>
<dbReference type="RefSeq" id="WP_074521684.1">
    <property type="nucleotide sequence ID" value="NZ_FNHZ01000004.1"/>
</dbReference>
<dbReference type="InterPro" id="IPR012340">
    <property type="entry name" value="NA-bd_OB-fold"/>
</dbReference>
<dbReference type="PANTHER" id="PTHR37294">
    <property type="entry name" value="3'-5' EXORIBONUCLEASE YHAM"/>
    <property type="match status" value="1"/>
</dbReference>
<dbReference type="NCBIfam" id="TIGR00277">
    <property type="entry name" value="HDIG"/>
    <property type="match status" value="1"/>
</dbReference>
<accession>A0A1G9XPZ5</accession>
<dbReference type="Gene3D" id="2.40.50.140">
    <property type="entry name" value="Nucleic acid-binding proteins"/>
    <property type="match status" value="1"/>
</dbReference>
<sequence length="312" mass="35528">MRYIETLKDGERISEVYYVKQKQIALTRTNKEYGNVILADKTGQIDTKIWDLNSGGIQEFEVGDFVDVSGQISSYNGSLQFKVERIRVANEDEYVISDYVPSSRYDVEDMFKELLGFVDSVKNEYLKQLLDSFFRKDENFVKAFKNTSAAKTVHHGFTGGLLEHSLSVTRLCDKMAANYDYLNRDLLISAAMLHDAGKTKELSEFPKNDYTDEGNFLGHIVIGYEMVMDKIKTIEGFPEMLKLEIGHCILSHHGELEYGSPKKPSIAEAIALSMADNIDAKLETLREALDAKDTNDWIGFNRWLDANVRRTI</sequence>
<keyword evidence="4" id="KW-1185">Reference proteome</keyword>
<dbReference type="GO" id="GO:0003676">
    <property type="term" value="F:nucleic acid binding"/>
    <property type="evidence" value="ECO:0007669"/>
    <property type="project" value="InterPro"/>
</dbReference>
<dbReference type="Pfam" id="PF01966">
    <property type="entry name" value="HD"/>
    <property type="match status" value="1"/>
</dbReference>
<gene>
    <name evidence="3" type="ORF">SAMN05216544_1596</name>
</gene>
<dbReference type="InterPro" id="IPR003607">
    <property type="entry name" value="HD/PDEase_dom"/>
</dbReference>
<dbReference type="AlphaFoldDB" id="A0A1G9XPZ5"/>
<evidence type="ECO:0000313" key="3">
    <source>
        <dbReference type="EMBL" id="SDM98847.1"/>
    </source>
</evidence>
<dbReference type="InterPro" id="IPR006675">
    <property type="entry name" value="HDIG_dom"/>
</dbReference>
<reference evidence="4" key="1">
    <citation type="submission" date="2016-10" db="EMBL/GenBank/DDBJ databases">
        <authorList>
            <person name="Varghese N."/>
            <person name="Submissions S."/>
        </authorList>
    </citation>
    <scope>NUCLEOTIDE SEQUENCE [LARGE SCALE GENOMIC DNA]</scope>
    <source>
        <strain evidence="4">M83</strain>
    </source>
</reference>